<sequence length="291" mass="33913">MKYVDWSNFVIWVYSYNVLLSSVSQWVNCEDEKKDDFPGPGPSFDKAGDSLNKDYNTVSGHKKEGVNSAIVDQNPLQHDNVPEKDMKGEISALDLYRLLFREKRKSHKEAVKAILGFKVYDKQYNMVKLIMDKMFSTTEEAKVFLMEAGFTPGDHFPTNEKMRNALSMIMENTVFFGDILLHLPDITHDLMRRNKKWDLMARWGISFCNDTKVYEASERKLLNLMAQELDIIEKDPNYVNPYKINQKEFQEEIENLLKDSAEEPAKKDTKKKKRKERTRGPRLSSIPHSEL</sequence>
<feature type="compositionally biased region" description="Basic residues" evidence="1">
    <location>
        <begin position="268"/>
        <end position="277"/>
    </location>
</feature>
<feature type="region of interest" description="Disordered" evidence="1">
    <location>
        <begin position="255"/>
        <end position="291"/>
    </location>
</feature>
<dbReference type="PANTHER" id="PTHR14735:SF1">
    <property type="entry name" value="COILED-COIL DOMAIN-CONTAINING PROTEIN 134"/>
    <property type="match status" value="1"/>
</dbReference>
<evidence type="ECO:0000256" key="1">
    <source>
        <dbReference type="SAM" id="MobiDB-lite"/>
    </source>
</evidence>
<evidence type="ECO:0008006" key="4">
    <source>
        <dbReference type="Google" id="ProtNLM"/>
    </source>
</evidence>
<organism evidence="2 3">
    <name type="scientific">Paralvinella palmiformis</name>
    <dbReference type="NCBI Taxonomy" id="53620"/>
    <lineage>
        <taxon>Eukaryota</taxon>
        <taxon>Metazoa</taxon>
        <taxon>Spiralia</taxon>
        <taxon>Lophotrochozoa</taxon>
        <taxon>Annelida</taxon>
        <taxon>Polychaeta</taxon>
        <taxon>Sedentaria</taxon>
        <taxon>Canalipalpata</taxon>
        <taxon>Terebellida</taxon>
        <taxon>Terebelliformia</taxon>
        <taxon>Alvinellidae</taxon>
        <taxon>Paralvinella</taxon>
    </lineage>
</organism>
<feature type="compositionally biased region" description="Basic and acidic residues" evidence="1">
    <location>
        <begin position="255"/>
        <end position="267"/>
    </location>
</feature>
<dbReference type="AlphaFoldDB" id="A0AAD9NHR2"/>
<dbReference type="Pfam" id="PF15002">
    <property type="entry name" value="ERK-JNK_inhib"/>
    <property type="match status" value="1"/>
</dbReference>
<dbReference type="PANTHER" id="PTHR14735">
    <property type="entry name" value="COILED-COIL DOMAIN-CONTAINING PROTEIN 134"/>
    <property type="match status" value="1"/>
</dbReference>
<gene>
    <name evidence="2" type="ORF">LSH36_2g01065</name>
</gene>
<dbReference type="Proteomes" id="UP001208570">
    <property type="component" value="Unassembled WGS sequence"/>
</dbReference>
<reference evidence="2" key="1">
    <citation type="journal article" date="2023" name="Mol. Biol. Evol.">
        <title>Third-Generation Sequencing Reveals the Adaptive Role of the Epigenome in Three Deep-Sea Polychaetes.</title>
        <authorList>
            <person name="Perez M."/>
            <person name="Aroh O."/>
            <person name="Sun Y."/>
            <person name="Lan Y."/>
            <person name="Juniper S.K."/>
            <person name="Young C.R."/>
            <person name="Angers B."/>
            <person name="Qian P.Y."/>
        </authorList>
    </citation>
    <scope>NUCLEOTIDE SEQUENCE</scope>
    <source>
        <strain evidence="2">P08H-3</strain>
    </source>
</reference>
<accession>A0AAD9NHR2</accession>
<dbReference type="InterPro" id="IPR026321">
    <property type="entry name" value="CC134"/>
</dbReference>
<evidence type="ECO:0000313" key="2">
    <source>
        <dbReference type="EMBL" id="KAK2170515.1"/>
    </source>
</evidence>
<protein>
    <recommendedName>
        <fullName evidence="4">Coiled-coil domain-containing protein 134</fullName>
    </recommendedName>
</protein>
<proteinExistence type="predicted"/>
<evidence type="ECO:0000313" key="3">
    <source>
        <dbReference type="Proteomes" id="UP001208570"/>
    </source>
</evidence>
<comment type="caution">
    <text evidence="2">The sequence shown here is derived from an EMBL/GenBank/DDBJ whole genome shotgun (WGS) entry which is preliminary data.</text>
</comment>
<name>A0AAD9NHR2_9ANNE</name>
<keyword evidence="3" id="KW-1185">Reference proteome</keyword>
<dbReference type="EMBL" id="JAODUP010000002">
    <property type="protein sequence ID" value="KAK2170515.1"/>
    <property type="molecule type" value="Genomic_DNA"/>
</dbReference>